<dbReference type="PROSITE" id="PS51404">
    <property type="entry name" value="DYP_PEROXIDASE"/>
    <property type="match status" value="1"/>
</dbReference>
<evidence type="ECO:0000313" key="11">
    <source>
        <dbReference type="EMBL" id="OQD76487.1"/>
    </source>
</evidence>
<feature type="domain" description="Dyp-type peroxidase C-terminal" evidence="9">
    <location>
        <begin position="363"/>
        <end position="445"/>
    </location>
</feature>
<dbReference type="PANTHER" id="PTHR30521:SF4">
    <property type="entry name" value="DEFERROCHELATASE"/>
    <property type="match status" value="1"/>
</dbReference>
<dbReference type="STRING" id="69771.A0A1V6PIF2"/>
<dbReference type="GO" id="GO:0020037">
    <property type="term" value="F:heme binding"/>
    <property type="evidence" value="ECO:0007669"/>
    <property type="project" value="InterPro"/>
</dbReference>
<comment type="similarity">
    <text evidence="8">Belongs to the DyP-type peroxidase family.</text>
</comment>
<evidence type="ECO:0000256" key="2">
    <source>
        <dbReference type="ARBA" id="ARBA00022559"/>
    </source>
</evidence>
<organism evidence="11 12">
    <name type="scientific">Penicillium decumbens</name>
    <dbReference type="NCBI Taxonomy" id="69771"/>
    <lineage>
        <taxon>Eukaryota</taxon>
        <taxon>Fungi</taxon>
        <taxon>Dikarya</taxon>
        <taxon>Ascomycota</taxon>
        <taxon>Pezizomycotina</taxon>
        <taxon>Eurotiomycetes</taxon>
        <taxon>Eurotiomycetidae</taxon>
        <taxon>Eurotiales</taxon>
        <taxon>Aspergillaceae</taxon>
        <taxon>Penicillium</taxon>
    </lineage>
</organism>
<dbReference type="PANTHER" id="PTHR30521">
    <property type="entry name" value="DEFERROCHELATASE/PEROXIDASE"/>
    <property type="match status" value="1"/>
</dbReference>
<dbReference type="InterPro" id="IPR048328">
    <property type="entry name" value="Dyp_perox_C"/>
</dbReference>
<keyword evidence="6" id="KW-0560">Oxidoreductase</keyword>
<evidence type="ECO:0000256" key="7">
    <source>
        <dbReference type="ARBA" id="ARBA00023004"/>
    </source>
</evidence>
<evidence type="ECO:0000256" key="4">
    <source>
        <dbReference type="ARBA" id="ARBA00022723"/>
    </source>
</evidence>
<dbReference type="OMA" id="IPYGPEG"/>
<evidence type="ECO:0000256" key="3">
    <source>
        <dbReference type="ARBA" id="ARBA00022617"/>
    </source>
</evidence>
<keyword evidence="12" id="KW-1185">Reference proteome</keyword>
<dbReference type="SUPFAM" id="SSF54909">
    <property type="entry name" value="Dimeric alpha+beta barrel"/>
    <property type="match status" value="1"/>
</dbReference>
<dbReference type="GO" id="GO:0005829">
    <property type="term" value="C:cytosol"/>
    <property type="evidence" value="ECO:0007669"/>
    <property type="project" value="TreeGrafter"/>
</dbReference>
<evidence type="ECO:0000256" key="6">
    <source>
        <dbReference type="ARBA" id="ARBA00023002"/>
    </source>
</evidence>
<keyword evidence="5" id="KW-0732">Signal</keyword>
<feature type="domain" description="DyP dimeric alpha+beta barrel" evidence="10">
    <location>
        <begin position="10"/>
        <end position="186"/>
    </location>
</feature>
<evidence type="ECO:0000256" key="1">
    <source>
        <dbReference type="ARBA" id="ARBA00001970"/>
    </source>
</evidence>
<accession>A0A1V6PIF2</accession>
<name>A0A1V6PIF2_PENDC</name>
<dbReference type="EMBL" id="MDYL01000004">
    <property type="protein sequence ID" value="OQD76487.1"/>
    <property type="molecule type" value="Genomic_DNA"/>
</dbReference>
<comment type="caution">
    <text evidence="11">The sequence shown here is derived from an EMBL/GenBank/DDBJ whole genome shotgun (WGS) entry which is preliminary data.</text>
</comment>
<dbReference type="GO" id="GO:0004601">
    <property type="term" value="F:peroxidase activity"/>
    <property type="evidence" value="ECO:0007669"/>
    <property type="project" value="UniProtKB-KW"/>
</dbReference>
<evidence type="ECO:0000256" key="5">
    <source>
        <dbReference type="ARBA" id="ARBA00022729"/>
    </source>
</evidence>
<dbReference type="NCBIfam" id="TIGR01413">
    <property type="entry name" value="Dyp_perox_fam"/>
    <property type="match status" value="1"/>
</dbReference>
<evidence type="ECO:0000259" key="10">
    <source>
        <dbReference type="Pfam" id="PF21105"/>
    </source>
</evidence>
<comment type="cofactor">
    <cofactor evidence="1">
        <name>heme b</name>
        <dbReference type="ChEBI" id="CHEBI:60344"/>
    </cofactor>
</comment>
<dbReference type="Proteomes" id="UP000191522">
    <property type="component" value="Unassembled WGS sequence"/>
</dbReference>
<sequence length="530" mass="59397">MAIELPNKKNIQGDIWPRLPKKFETFYFFRITRAKDFKQHMAGLVPLLTTADDASKLRNDIYEKKAAGTLKSLIKLSAINVSFSATGLKKLGAKKFDDDVFNNGMYKDMAAPLGGESEAEYQGLDDQHEWFYQFKPHHGGVDGVFIVCGDSPETIDKTIKKMIEPTFKYGEGGQSLQKIFTQSGEVLPNDIEHFGWVDGISQPIIVGLDDESKTKTERGMHPVQPGVILVGNNGDESKHPAWAKDGSFMVFRTYEQRVPEFTMWCASNTPNFERMGELTDEEKAKVLHELRLFSSRVVGRWPDGAPLELHATQDPNPMLNPDPAINRQELIKMHGEEGAKKLLAELEHENHTDDFNYDPQDQTRCPFAAHIRKCGPRNDQPDYAKHLMMRRGIPYGPLTQPPEKAGGVTQHDRGLLFVSYQSSIDNGFRTVQKAFANREDGPQDKKALCGGAKSQGIDPLIGQAHPSALCKGDPLTYKSPVPQVNMPHPSKPVPRINERTIDLERFVIPRGGEYFFTPSISGLQDHLCKV</sequence>
<evidence type="ECO:0000259" key="9">
    <source>
        <dbReference type="Pfam" id="PF20628"/>
    </source>
</evidence>
<dbReference type="InterPro" id="IPR049509">
    <property type="entry name" value="DyP_N"/>
</dbReference>
<dbReference type="OrthoDB" id="3207336at2759"/>
<protein>
    <recommendedName>
        <fullName evidence="13">Dyp-type peroxidase</fullName>
    </recommendedName>
</protein>
<gene>
    <name evidence="11" type="ORF">PENDEC_c004G03823</name>
</gene>
<evidence type="ECO:0000256" key="8">
    <source>
        <dbReference type="ARBA" id="ARBA00025737"/>
    </source>
</evidence>
<keyword evidence="2" id="KW-0575">Peroxidase</keyword>
<keyword evidence="4" id="KW-0479">Metal-binding</keyword>
<keyword evidence="3" id="KW-0349">Heme</keyword>
<dbReference type="AlphaFoldDB" id="A0A1V6PIF2"/>
<dbReference type="GO" id="GO:0046872">
    <property type="term" value="F:metal ion binding"/>
    <property type="evidence" value="ECO:0007669"/>
    <property type="project" value="UniProtKB-KW"/>
</dbReference>
<keyword evidence="7" id="KW-0408">Iron</keyword>
<dbReference type="InterPro" id="IPR011008">
    <property type="entry name" value="Dimeric_a/b-barrel"/>
</dbReference>
<dbReference type="InterPro" id="IPR006314">
    <property type="entry name" value="Dyp_peroxidase"/>
</dbReference>
<proteinExistence type="inferred from homology"/>
<evidence type="ECO:0008006" key="13">
    <source>
        <dbReference type="Google" id="ProtNLM"/>
    </source>
</evidence>
<evidence type="ECO:0000313" key="12">
    <source>
        <dbReference type="Proteomes" id="UP000191522"/>
    </source>
</evidence>
<reference evidence="12" key="1">
    <citation type="journal article" date="2017" name="Nat. Microbiol.">
        <title>Global analysis of biosynthetic gene clusters reveals vast potential of secondary metabolite production in Penicillium species.</title>
        <authorList>
            <person name="Nielsen J.C."/>
            <person name="Grijseels S."/>
            <person name="Prigent S."/>
            <person name="Ji B."/>
            <person name="Dainat J."/>
            <person name="Nielsen K.F."/>
            <person name="Frisvad J.C."/>
            <person name="Workman M."/>
            <person name="Nielsen J."/>
        </authorList>
    </citation>
    <scope>NUCLEOTIDE SEQUENCE [LARGE SCALE GENOMIC DNA]</scope>
    <source>
        <strain evidence="12">IBT 11843</strain>
    </source>
</reference>
<dbReference type="Pfam" id="PF20628">
    <property type="entry name" value="Dyp_perox_C"/>
    <property type="match status" value="1"/>
</dbReference>
<dbReference type="Pfam" id="PF21105">
    <property type="entry name" value="DyP_N"/>
    <property type="match status" value="1"/>
</dbReference>